<organism evidence="1 2">
    <name type="scientific">Halosegnis marinus</name>
    <dbReference type="NCBI Taxonomy" id="3034023"/>
    <lineage>
        <taxon>Archaea</taxon>
        <taxon>Methanobacteriati</taxon>
        <taxon>Methanobacteriota</taxon>
        <taxon>Stenosarchaea group</taxon>
        <taxon>Halobacteria</taxon>
        <taxon>Halobacteriales</taxon>
        <taxon>Natronomonadaceae</taxon>
        <taxon>Halosegnis</taxon>
    </lineage>
</organism>
<dbReference type="PANTHER" id="PTHR38031:SF1">
    <property type="entry name" value="SULFUR CARRIER PROTEIN CYSO"/>
    <property type="match status" value="1"/>
</dbReference>
<dbReference type="EMBL" id="JBHTAP010000001">
    <property type="protein sequence ID" value="MFC7233779.1"/>
    <property type="molecule type" value="Genomic_DNA"/>
</dbReference>
<dbReference type="AlphaFoldDB" id="A0ABD5ZJT8"/>
<evidence type="ECO:0000313" key="2">
    <source>
        <dbReference type="Proteomes" id="UP001596398"/>
    </source>
</evidence>
<dbReference type="InterPro" id="IPR010038">
    <property type="entry name" value="MoaD_arc-typ"/>
</dbReference>
<dbReference type="RefSeq" id="WP_276234776.1">
    <property type="nucleotide sequence ID" value="NZ_CP119802.1"/>
</dbReference>
<gene>
    <name evidence="1" type="ORF">ACFQJ4_00460</name>
</gene>
<dbReference type="InterPro" id="IPR052045">
    <property type="entry name" value="Sulfur_Carrier/Prot_Modifier"/>
</dbReference>
<keyword evidence="2" id="KW-1185">Reference proteome</keyword>
<dbReference type="InterPro" id="IPR054834">
    <property type="entry name" value="SAMP1_3"/>
</dbReference>
<evidence type="ECO:0000313" key="1">
    <source>
        <dbReference type="EMBL" id="MFC7233779.1"/>
    </source>
</evidence>
<reference evidence="1 2" key="1">
    <citation type="journal article" date="2019" name="Int. J. Syst. Evol. Microbiol.">
        <title>The Global Catalogue of Microorganisms (GCM) 10K type strain sequencing project: providing services to taxonomists for standard genome sequencing and annotation.</title>
        <authorList>
            <consortium name="The Broad Institute Genomics Platform"/>
            <consortium name="The Broad Institute Genome Sequencing Center for Infectious Disease"/>
            <person name="Wu L."/>
            <person name="Ma J."/>
        </authorList>
    </citation>
    <scope>NUCLEOTIDE SEQUENCE [LARGE SCALE GENOMIC DNA]</scope>
    <source>
        <strain evidence="1 2">DT85</strain>
    </source>
</reference>
<dbReference type="Proteomes" id="UP001596398">
    <property type="component" value="Unassembled WGS sequence"/>
</dbReference>
<dbReference type="NCBIfam" id="NF041918">
    <property type="entry name" value="SAMP1"/>
    <property type="match status" value="1"/>
</dbReference>
<sequence length="93" mass="9501">MHVTCAFYATVRDAVGAKEIEREAPEGATVRDVLDALAAEYDGVGPLVFDSEGRVRANVNVLVNGENVRDGAGPATALSDGDTLMVAPAVAGG</sequence>
<comment type="caution">
    <text evidence="1">The sequence shown here is derived from an EMBL/GenBank/DDBJ whole genome shotgun (WGS) entry which is preliminary data.</text>
</comment>
<dbReference type="PANTHER" id="PTHR38031">
    <property type="entry name" value="SULFUR CARRIER PROTEIN SLR0821-RELATED"/>
    <property type="match status" value="1"/>
</dbReference>
<dbReference type="Pfam" id="PF02597">
    <property type="entry name" value="ThiS"/>
    <property type="match status" value="1"/>
</dbReference>
<accession>A0ABD5ZJT8</accession>
<dbReference type="GeneID" id="79265437"/>
<dbReference type="InterPro" id="IPR016155">
    <property type="entry name" value="Mopterin_synth/thiamin_S_b"/>
</dbReference>
<dbReference type="NCBIfam" id="TIGR01687">
    <property type="entry name" value="moaD_arch"/>
    <property type="match status" value="1"/>
</dbReference>
<dbReference type="Gene3D" id="3.10.20.30">
    <property type="match status" value="1"/>
</dbReference>
<dbReference type="SUPFAM" id="SSF54285">
    <property type="entry name" value="MoaD/ThiS"/>
    <property type="match status" value="1"/>
</dbReference>
<proteinExistence type="predicted"/>
<protein>
    <submittedName>
        <fullName evidence="1">Ubiquitin-like small modifier protein 1</fullName>
    </submittedName>
</protein>
<dbReference type="InterPro" id="IPR012675">
    <property type="entry name" value="Beta-grasp_dom_sf"/>
</dbReference>
<dbReference type="InterPro" id="IPR003749">
    <property type="entry name" value="ThiS/MoaD-like"/>
</dbReference>
<name>A0ABD5ZJT8_9EURY</name>